<keyword evidence="1" id="KW-1133">Transmembrane helix</keyword>
<proteinExistence type="predicted"/>
<dbReference type="AlphaFoldDB" id="A0A3B0YUV7"/>
<protein>
    <recommendedName>
        <fullName evidence="2">HPP transmembrane region domain-containing protein</fullName>
    </recommendedName>
</protein>
<dbReference type="InterPro" id="IPR058581">
    <property type="entry name" value="TM_HPP"/>
</dbReference>
<name>A0A3B0YUV7_9ZZZZ</name>
<evidence type="ECO:0000313" key="3">
    <source>
        <dbReference type="EMBL" id="VAW79257.1"/>
    </source>
</evidence>
<gene>
    <name evidence="3" type="ORF">MNBD_GAMMA14-78</name>
</gene>
<dbReference type="PANTHER" id="PTHR33741:SF5">
    <property type="entry name" value="TRANSMEMBRANE PROTEIN DDB_G0269096-RELATED"/>
    <property type="match status" value="1"/>
</dbReference>
<evidence type="ECO:0000256" key="1">
    <source>
        <dbReference type="SAM" id="Phobius"/>
    </source>
</evidence>
<keyword evidence="1" id="KW-0812">Transmembrane</keyword>
<dbReference type="EMBL" id="UOFM01000299">
    <property type="protein sequence ID" value="VAW79257.1"/>
    <property type="molecule type" value="Genomic_DNA"/>
</dbReference>
<dbReference type="PANTHER" id="PTHR33741">
    <property type="entry name" value="TRANSMEMBRANE PROTEIN DDB_G0269096-RELATED"/>
    <property type="match status" value="1"/>
</dbReference>
<keyword evidence="1" id="KW-0472">Membrane</keyword>
<feature type="transmembrane region" description="Helical" evidence="1">
    <location>
        <begin position="52"/>
        <end position="71"/>
    </location>
</feature>
<dbReference type="Pfam" id="PF04982">
    <property type="entry name" value="TM_HPP"/>
    <property type="match status" value="1"/>
</dbReference>
<evidence type="ECO:0000259" key="2">
    <source>
        <dbReference type="Pfam" id="PF04982"/>
    </source>
</evidence>
<sequence length="312" mass="34204">MALQTERLLQILGIEFSPVTHAERLISTAGGFFGIFFILVVTTYFIPLDEALLIVASMGASAVLLFAVPHGPMSQPWSVAGGHMVSAAVGVTCVQLISNPIIAAALAVGLAIGAMHYLRCIHPPGGATALSFAVAGPTVQEIGYQYMLTPVGLNVLVILSVAFVFNYPFAWRRYPAALKPYPAKQDEESLTHIAHEDLVFALAEVNSFIDISERDLLTIYDLATHRSSSRSLSPDTLTLGSFYSNGKYGADWSVRQIIDESRHDSPDKDLVIFKTVAGEGIRHTGFATRLEFANWAKHEVYRDDENWRRVEH</sequence>
<feature type="transmembrane region" description="Helical" evidence="1">
    <location>
        <begin position="151"/>
        <end position="169"/>
    </location>
</feature>
<organism evidence="3">
    <name type="scientific">hydrothermal vent metagenome</name>
    <dbReference type="NCBI Taxonomy" id="652676"/>
    <lineage>
        <taxon>unclassified sequences</taxon>
        <taxon>metagenomes</taxon>
        <taxon>ecological metagenomes</taxon>
    </lineage>
</organism>
<dbReference type="InterPro" id="IPR007065">
    <property type="entry name" value="HPP"/>
</dbReference>
<reference evidence="3" key="1">
    <citation type="submission" date="2018-06" db="EMBL/GenBank/DDBJ databases">
        <authorList>
            <person name="Zhirakovskaya E."/>
        </authorList>
    </citation>
    <scope>NUCLEOTIDE SEQUENCE</scope>
</reference>
<feature type="domain" description="HPP transmembrane region" evidence="2">
    <location>
        <begin position="19"/>
        <end position="175"/>
    </location>
</feature>
<accession>A0A3B0YUV7</accession>
<feature type="transmembrane region" description="Helical" evidence="1">
    <location>
        <begin position="25"/>
        <end position="45"/>
    </location>
</feature>